<comment type="caution">
    <text evidence="7">The sequence shown here is derived from an EMBL/GenBank/DDBJ whole genome shotgun (WGS) entry which is preliminary data.</text>
</comment>
<dbReference type="Pfam" id="PF01851">
    <property type="entry name" value="PC_rep"/>
    <property type="match status" value="1"/>
</dbReference>
<evidence type="ECO:0000259" key="6">
    <source>
        <dbReference type="Pfam" id="PF18051"/>
    </source>
</evidence>
<feature type="region of interest" description="Disordered" evidence="4">
    <location>
        <begin position="689"/>
        <end position="723"/>
    </location>
</feature>
<keyword evidence="2" id="KW-0677">Repeat</keyword>
<evidence type="ECO:0000313" key="7">
    <source>
        <dbReference type="EMBL" id="KAK2195724.1"/>
    </source>
</evidence>
<dbReference type="InterPro" id="IPR040892">
    <property type="entry name" value="RPN1_N"/>
</dbReference>
<evidence type="ECO:0000313" key="8">
    <source>
        <dbReference type="Proteomes" id="UP001214638"/>
    </source>
</evidence>
<feature type="compositionally biased region" description="Basic and acidic residues" evidence="4">
    <location>
        <begin position="689"/>
        <end position="698"/>
    </location>
</feature>
<dbReference type="InterPro" id="IPR041433">
    <property type="entry name" value="RPN1_C"/>
</dbReference>
<feature type="domain" description="RPN1 N-terminal" evidence="5">
    <location>
        <begin position="38"/>
        <end position="402"/>
    </location>
</feature>
<dbReference type="InterPro" id="IPR002015">
    <property type="entry name" value="Proteasome/cyclosome_rpt"/>
</dbReference>
<evidence type="ECO:0000256" key="1">
    <source>
        <dbReference type="ARBA" id="ARBA00005460"/>
    </source>
</evidence>
<dbReference type="SUPFAM" id="SSF48371">
    <property type="entry name" value="ARM repeat"/>
    <property type="match status" value="1"/>
</dbReference>
<proteinExistence type="inferred from homology"/>
<dbReference type="Pfam" id="PF18051">
    <property type="entry name" value="RPN1_C"/>
    <property type="match status" value="1"/>
</dbReference>
<dbReference type="Pfam" id="PF17781">
    <property type="entry name" value="RPN1_RPN2_N"/>
    <property type="match status" value="1"/>
</dbReference>
<dbReference type="GO" id="GO:0008540">
    <property type="term" value="C:proteasome regulatory particle, base subcomplex"/>
    <property type="evidence" value="ECO:0007669"/>
    <property type="project" value="TreeGrafter"/>
</dbReference>
<dbReference type="EMBL" id="JALLKP010000003">
    <property type="protein sequence ID" value="KAK2195724.1"/>
    <property type="molecule type" value="Genomic_DNA"/>
</dbReference>
<dbReference type="Proteomes" id="UP001214638">
    <property type="component" value="Unassembled WGS sequence"/>
</dbReference>
<gene>
    <name evidence="7" type="ORF">BdWA1_002317</name>
</gene>
<dbReference type="PANTHER" id="PTHR10943:SF1">
    <property type="entry name" value="26S PROTEASOME NON-ATPASE REGULATORY SUBUNIT 2"/>
    <property type="match status" value="1"/>
</dbReference>
<dbReference type="AlphaFoldDB" id="A0AAD9PJ90"/>
<evidence type="ECO:0000256" key="2">
    <source>
        <dbReference type="ARBA" id="ARBA00022737"/>
    </source>
</evidence>
<accession>A0AAD9PJ90</accession>
<dbReference type="KEGG" id="bdw:94336615"/>
<dbReference type="PANTHER" id="PTHR10943">
    <property type="entry name" value="26S PROTEASOME NON-ATPASE REGULATORY SUBUNIT"/>
    <property type="match status" value="1"/>
</dbReference>
<dbReference type="PIRSF" id="PIRSF015965">
    <property type="entry name" value="26S_Psome_Rpn1"/>
    <property type="match status" value="1"/>
</dbReference>
<reference evidence="7" key="1">
    <citation type="journal article" date="2023" name="Nat. Microbiol.">
        <title>Babesia duncani multi-omics identifies virulence factors and drug targets.</title>
        <authorList>
            <person name="Singh P."/>
            <person name="Lonardi S."/>
            <person name="Liang Q."/>
            <person name="Vydyam P."/>
            <person name="Khabirova E."/>
            <person name="Fang T."/>
            <person name="Gihaz S."/>
            <person name="Thekkiniath J."/>
            <person name="Munshi M."/>
            <person name="Abel S."/>
            <person name="Ciampossin L."/>
            <person name="Batugedara G."/>
            <person name="Gupta M."/>
            <person name="Lu X.M."/>
            <person name="Lenz T."/>
            <person name="Chakravarty S."/>
            <person name="Cornillot E."/>
            <person name="Hu Y."/>
            <person name="Ma W."/>
            <person name="Gonzalez L.M."/>
            <person name="Sanchez S."/>
            <person name="Estrada K."/>
            <person name="Sanchez-Flores A."/>
            <person name="Montero E."/>
            <person name="Harb O.S."/>
            <person name="Le Roch K.G."/>
            <person name="Mamoun C.B."/>
        </authorList>
    </citation>
    <scope>NUCLEOTIDE SEQUENCE</scope>
    <source>
        <strain evidence="7">WA1</strain>
    </source>
</reference>
<feature type="compositionally biased region" description="Basic residues" evidence="4">
    <location>
        <begin position="706"/>
        <end position="717"/>
    </location>
</feature>
<dbReference type="GeneID" id="94336615"/>
<dbReference type="RefSeq" id="XP_067802567.1">
    <property type="nucleotide sequence ID" value="XM_067947345.1"/>
</dbReference>
<dbReference type="InterPro" id="IPR016643">
    <property type="entry name" value="26S_Psome_Rpn1"/>
</dbReference>
<evidence type="ECO:0000256" key="4">
    <source>
        <dbReference type="SAM" id="MobiDB-lite"/>
    </source>
</evidence>
<evidence type="ECO:0000259" key="5">
    <source>
        <dbReference type="Pfam" id="PF17781"/>
    </source>
</evidence>
<keyword evidence="3" id="KW-0647">Proteasome</keyword>
<sequence length="998" mass="109518">MLSKNKDDLSQADSALKEEIDTLIQSLLATELDDSQAKPLLFQIVLLATTDDGNISSVPKALQFLIDHTTFLENLYWKYINTGGKDSYSLVLLLELISFLVAIDISKKDNADSFSYAAPEHLSSYKMLLYKIEANIIIARLLKSVNVSDDDKKRIESRKINDWGNEYLISLAAQVSTYFNQDDTRNTYAGIVNYDTSESHPIDEDSSVIHKNDILLAIDETLKIVDSMTTYWLQNGFEYDAIDILFEVDRVESLLDKCGDDYDLITRVTTYLLAMSSYTATPAESLRILNTVYELLIRNDRRAEALRIALKLNDQDKITSIFFNCDDANVRTQLALMCESNGLHLNYNQTQLENRATNLTEADLEQLNHLSSGEYRSGFFLTLGAELDVLEPKSPMDIFKSYPSTRTNFGLSSNLAHSSGVSIDSAKENLTYSFVNAFVNCGFGTDKLINVEDSNWVFKHQDYGLLAAVASVGILNLWNVNEGLSQVDKYQYSNDQYVKAGAFAAFGLASCGVVSDSDPISGLLLGQLDSKNSVERLGAILGLGFGYAGSNRETLLELLTPFILDDSQSNTLECSVFASLSLALIFVGTGNQEASEAIIQCILEKETIAASALDCPVSQLYATALALLQMRRMDACEPVLEALGAIQHPFGKFAAVAVEALAYAGSGDIIRVQKLLKCCVSSEINLKGEDDNTHKDNSMDVDVPDHHHHHHKKKHSKVGFIPEESNEDGDVNVGYPESSMAILGIPLICLTEPIGLAMILRLLDHPLQYGSSFERRAVPLALAMANVSNPNPQVIDLLSKLTHDADTDVSLHAIFALGIVGAGTNNSRVGTLMQSIAKSNTRNPVFMFVIRIAVGLLYMGKGTTTISPVHSDGFLLNNVALGGLTVVLMAALNLKHTILDKMPYLLFYVALAIRPRWLITVDTNMDHIQIPVRVGNSIDTTGTAGKPRKISGFQTHTTPVLVGSSERAELANEEYTAFTTILEGIVVVDKTPNINSNA</sequence>
<dbReference type="InterPro" id="IPR011989">
    <property type="entry name" value="ARM-like"/>
</dbReference>
<dbReference type="InterPro" id="IPR016024">
    <property type="entry name" value="ARM-type_fold"/>
</dbReference>
<dbReference type="GO" id="GO:0030234">
    <property type="term" value="F:enzyme regulator activity"/>
    <property type="evidence" value="ECO:0007669"/>
    <property type="project" value="InterPro"/>
</dbReference>
<dbReference type="GO" id="GO:0043161">
    <property type="term" value="P:proteasome-mediated ubiquitin-dependent protein catabolic process"/>
    <property type="evidence" value="ECO:0007669"/>
    <property type="project" value="TreeGrafter"/>
</dbReference>
<feature type="domain" description="26S proteasome non-ATPase regulatory subunit RPN1 C-terminal" evidence="6">
    <location>
        <begin position="942"/>
        <end position="993"/>
    </location>
</feature>
<protein>
    <submittedName>
        <fullName evidence="7">Bifunctional Armadillo-type fold/RPN1</fullName>
    </submittedName>
</protein>
<dbReference type="GO" id="GO:0005634">
    <property type="term" value="C:nucleus"/>
    <property type="evidence" value="ECO:0007669"/>
    <property type="project" value="TreeGrafter"/>
</dbReference>
<dbReference type="GO" id="GO:0034515">
    <property type="term" value="C:proteasome storage granule"/>
    <property type="evidence" value="ECO:0007669"/>
    <property type="project" value="TreeGrafter"/>
</dbReference>
<name>A0AAD9PJ90_9APIC</name>
<dbReference type="Gene3D" id="1.25.10.10">
    <property type="entry name" value="Leucine-rich Repeat Variant"/>
    <property type="match status" value="1"/>
</dbReference>
<comment type="similarity">
    <text evidence="1">Belongs to the proteasome subunit S2 family.</text>
</comment>
<evidence type="ECO:0000256" key="3">
    <source>
        <dbReference type="ARBA" id="ARBA00022942"/>
    </source>
</evidence>
<dbReference type="GO" id="GO:0042176">
    <property type="term" value="P:regulation of protein catabolic process"/>
    <property type="evidence" value="ECO:0007669"/>
    <property type="project" value="InterPro"/>
</dbReference>
<keyword evidence="8" id="KW-1185">Reference proteome</keyword>
<organism evidence="7 8">
    <name type="scientific">Babesia duncani</name>
    <dbReference type="NCBI Taxonomy" id="323732"/>
    <lineage>
        <taxon>Eukaryota</taxon>
        <taxon>Sar</taxon>
        <taxon>Alveolata</taxon>
        <taxon>Apicomplexa</taxon>
        <taxon>Aconoidasida</taxon>
        <taxon>Piroplasmida</taxon>
        <taxon>Babesiidae</taxon>
        <taxon>Babesia</taxon>
    </lineage>
</organism>